<dbReference type="PANTHER" id="PTHR43133">
    <property type="entry name" value="RNA POLYMERASE ECF-TYPE SIGMA FACTO"/>
    <property type="match status" value="1"/>
</dbReference>
<sequence>MRVDDEREYVEYVEAHLPRLYRVAVLVLGERHRAEDAVQSALTTLYRRWSRRADVANLDAYVHSMVVRACLSDQRRPWTRVFLGGAPPDIGVDAGTGAVDDRLAVRQALRRLPERQRLVVALRFLCDMSVADVAEVLGRSEGTIKAQTSVALRTLRGMFDAPDPGAQLPARRPA</sequence>
<dbReference type="InterPro" id="IPR013325">
    <property type="entry name" value="RNA_pol_sigma_r2"/>
</dbReference>
<evidence type="ECO:0000256" key="2">
    <source>
        <dbReference type="ARBA" id="ARBA00023015"/>
    </source>
</evidence>
<keyword evidence="9" id="KW-1185">Reference proteome</keyword>
<comment type="similarity">
    <text evidence="1">Belongs to the sigma-70 factor family. ECF subfamily.</text>
</comment>
<feature type="domain" description="RNA polymerase sigma-70 region 2" evidence="6">
    <location>
        <begin position="13"/>
        <end position="76"/>
    </location>
</feature>
<dbReference type="Gene3D" id="1.10.1740.10">
    <property type="match status" value="1"/>
</dbReference>
<dbReference type="EMBL" id="BAAARV010000033">
    <property type="protein sequence ID" value="GAA2353697.1"/>
    <property type="molecule type" value="Genomic_DNA"/>
</dbReference>
<accession>A0ABP5TK86</accession>
<evidence type="ECO:0000313" key="9">
    <source>
        <dbReference type="Proteomes" id="UP001501444"/>
    </source>
</evidence>
<dbReference type="RefSeq" id="WP_344614441.1">
    <property type="nucleotide sequence ID" value="NZ_BAAARV010000033.1"/>
</dbReference>
<evidence type="ECO:0000259" key="6">
    <source>
        <dbReference type="Pfam" id="PF04542"/>
    </source>
</evidence>
<organism evidence="8 9">
    <name type="scientific">Dactylosporangium salmoneum</name>
    <dbReference type="NCBI Taxonomy" id="53361"/>
    <lineage>
        <taxon>Bacteria</taxon>
        <taxon>Bacillati</taxon>
        <taxon>Actinomycetota</taxon>
        <taxon>Actinomycetes</taxon>
        <taxon>Micromonosporales</taxon>
        <taxon>Micromonosporaceae</taxon>
        <taxon>Dactylosporangium</taxon>
    </lineage>
</organism>
<dbReference type="InterPro" id="IPR013249">
    <property type="entry name" value="RNA_pol_sigma70_r4_t2"/>
</dbReference>
<comment type="caution">
    <text evidence="8">The sequence shown here is derived from an EMBL/GenBank/DDBJ whole genome shotgun (WGS) entry which is preliminary data.</text>
</comment>
<reference evidence="9" key="1">
    <citation type="journal article" date="2019" name="Int. J. Syst. Evol. Microbiol.">
        <title>The Global Catalogue of Microorganisms (GCM) 10K type strain sequencing project: providing services to taxonomists for standard genome sequencing and annotation.</title>
        <authorList>
            <consortium name="The Broad Institute Genomics Platform"/>
            <consortium name="The Broad Institute Genome Sequencing Center for Infectious Disease"/>
            <person name="Wu L."/>
            <person name="Ma J."/>
        </authorList>
    </citation>
    <scope>NUCLEOTIDE SEQUENCE [LARGE SCALE GENOMIC DNA]</scope>
    <source>
        <strain evidence="9">JCM 3272</strain>
    </source>
</reference>
<dbReference type="InterPro" id="IPR039425">
    <property type="entry name" value="RNA_pol_sigma-70-like"/>
</dbReference>
<proteinExistence type="inferred from homology"/>
<evidence type="ECO:0000256" key="5">
    <source>
        <dbReference type="ARBA" id="ARBA00023163"/>
    </source>
</evidence>
<evidence type="ECO:0000313" key="8">
    <source>
        <dbReference type="EMBL" id="GAA2353697.1"/>
    </source>
</evidence>
<dbReference type="Gene3D" id="1.10.10.10">
    <property type="entry name" value="Winged helix-like DNA-binding domain superfamily/Winged helix DNA-binding domain"/>
    <property type="match status" value="1"/>
</dbReference>
<dbReference type="SUPFAM" id="SSF88659">
    <property type="entry name" value="Sigma3 and sigma4 domains of RNA polymerase sigma factors"/>
    <property type="match status" value="1"/>
</dbReference>
<evidence type="ECO:0000259" key="7">
    <source>
        <dbReference type="Pfam" id="PF08281"/>
    </source>
</evidence>
<dbReference type="InterPro" id="IPR014325">
    <property type="entry name" value="RNA_pol_sigma-E_actinobac"/>
</dbReference>
<dbReference type="NCBIfam" id="TIGR02937">
    <property type="entry name" value="sigma70-ECF"/>
    <property type="match status" value="1"/>
</dbReference>
<evidence type="ECO:0000256" key="3">
    <source>
        <dbReference type="ARBA" id="ARBA00023082"/>
    </source>
</evidence>
<protein>
    <submittedName>
        <fullName evidence="8">SigE family RNA polymerase sigma factor</fullName>
    </submittedName>
</protein>
<keyword evidence="4" id="KW-0238">DNA-binding</keyword>
<dbReference type="Pfam" id="PF08281">
    <property type="entry name" value="Sigma70_r4_2"/>
    <property type="match status" value="1"/>
</dbReference>
<name>A0ABP5TK86_9ACTN</name>
<keyword evidence="5" id="KW-0804">Transcription</keyword>
<keyword evidence="2" id="KW-0805">Transcription regulation</keyword>
<dbReference type="SUPFAM" id="SSF88946">
    <property type="entry name" value="Sigma2 domain of RNA polymerase sigma factors"/>
    <property type="match status" value="1"/>
</dbReference>
<dbReference type="InterPro" id="IPR007627">
    <property type="entry name" value="RNA_pol_sigma70_r2"/>
</dbReference>
<feature type="domain" description="RNA polymerase sigma factor 70 region 4 type 2" evidence="7">
    <location>
        <begin position="103"/>
        <end position="155"/>
    </location>
</feature>
<dbReference type="InterPro" id="IPR013324">
    <property type="entry name" value="RNA_pol_sigma_r3/r4-like"/>
</dbReference>
<gene>
    <name evidence="8" type="ORF">GCM10010170_045210</name>
</gene>
<dbReference type="CDD" id="cd06171">
    <property type="entry name" value="Sigma70_r4"/>
    <property type="match status" value="1"/>
</dbReference>
<dbReference type="InterPro" id="IPR014284">
    <property type="entry name" value="RNA_pol_sigma-70_dom"/>
</dbReference>
<dbReference type="PANTHER" id="PTHR43133:SF50">
    <property type="entry name" value="ECF RNA POLYMERASE SIGMA FACTOR SIGM"/>
    <property type="match status" value="1"/>
</dbReference>
<evidence type="ECO:0000256" key="1">
    <source>
        <dbReference type="ARBA" id="ARBA00010641"/>
    </source>
</evidence>
<keyword evidence="3" id="KW-0731">Sigma factor</keyword>
<evidence type="ECO:0000256" key="4">
    <source>
        <dbReference type="ARBA" id="ARBA00023125"/>
    </source>
</evidence>
<dbReference type="InterPro" id="IPR036388">
    <property type="entry name" value="WH-like_DNA-bd_sf"/>
</dbReference>
<dbReference type="Proteomes" id="UP001501444">
    <property type="component" value="Unassembled WGS sequence"/>
</dbReference>
<dbReference type="Pfam" id="PF04542">
    <property type="entry name" value="Sigma70_r2"/>
    <property type="match status" value="1"/>
</dbReference>
<dbReference type="NCBIfam" id="TIGR02983">
    <property type="entry name" value="SigE-fam_strep"/>
    <property type="match status" value="1"/>
</dbReference>